<dbReference type="InterPro" id="IPR017452">
    <property type="entry name" value="GPCR_Rhodpsn_7TM"/>
</dbReference>
<dbReference type="PROSITE" id="PS50262">
    <property type="entry name" value="G_PROTEIN_RECEP_F1_2"/>
    <property type="match status" value="1"/>
</dbReference>
<evidence type="ECO:0000256" key="1">
    <source>
        <dbReference type="ARBA" id="ARBA00004370"/>
    </source>
</evidence>
<name>A0AAV8WKE8_9CUCU</name>
<evidence type="ECO:0000256" key="3">
    <source>
        <dbReference type="ARBA" id="ARBA00022614"/>
    </source>
</evidence>
<dbReference type="AlphaFoldDB" id="A0AAV8WKE8"/>
<evidence type="ECO:0000256" key="6">
    <source>
        <dbReference type="ARBA" id="ARBA00022989"/>
    </source>
</evidence>
<evidence type="ECO:0000256" key="2">
    <source>
        <dbReference type="ARBA" id="ARBA00010663"/>
    </source>
</evidence>
<organism evidence="10 11">
    <name type="scientific">Rhamnusium bicolor</name>
    <dbReference type="NCBI Taxonomy" id="1586634"/>
    <lineage>
        <taxon>Eukaryota</taxon>
        <taxon>Metazoa</taxon>
        <taxon>Ecdysozoa</taxon>
        <taxon>Arthropoda</taxon>
        <taxon>Hexapoda</taxon>
        <taxon>Insecta</taxon>
        <taxon>Pterygota</taxon>
        <taxon>Neoptera</taxon>
        <taxon>Endopterygota</taxon>
        <taxon>Coleoptera</taxon>
        <taxon>Polyphaga</taxon>
        <taxon>Cucujiformia</taxon>
        <taxon>Chrysomeloidea</taxon>
        <taxon>Cerambycidae</taxon>
        <taxon>Lepturinae</taxon>
        <taxon>Rhagiini</taxon>
        <taxon>Rhamnusium</taxon>
    </lineage>
</organism>
<evidence type="ECO:0000256" key="5">
    <source>
        <dbReference type="ARBA" id="ARBA00022737"/>
    </source>
</evidence>
<reference evidence="10" key="1">
    <citation type="journal article" date="2023" name="Insect Mol. Biol.">
        <title>Genome sequencing provides insights into the evolution of gene families encoding plant cell wall-degrading enzymes in longhorned beetles.</title>
        <authorList>
            <person name="Shin N.R."/>
            <person name="Okamura Y."/>
            <person name="Kirsch R."/>
            <person name="Pauchet Y."/>
        </authorList>
    </citation>
    <scope>NUCLEOTIDE SEQUENCE</scope>
    <source>
        <strain evidence="10">RBIC_L_NR</strain>
    </source>
</reference>
<dbReference type="GO" id="GO:0007189">
    <property type="term" value="P:adenylate cyclase-activating G protein-coupled receptor signaling pathway"/>
    <property type="evidence" value="ECO:0007669"/>
    <property type="project" value="TreeGrafter"/>
</dbReference>
<keyword evidence="5" id="KW-0677">Repeat</keyword>
<keyword evidence="11" id="KW-1185">Reference proteome</keyword>
<dbReference type="Gene3D" id="1.20.1070.10">
    <property type="entry name" value="Rhodopsin 7-helix transmembrane proteins"/>
    <property type="match status" value="1"/>
</dbReference>
<comment type="subcellular location">
    <subcellularLocation>
        <location evidence="1">Membrane</location>
    </subcellularLocation>
</comment>
<evidence type="ECO:0000256" key="7">
    <source>
        <dbReference type="ARBA" id="ARBA00023136"/>
    </source>
</evidence>
<keyword evidence="4 8" id="KW-0812">Transmembrane</keyword>
<dbReference type="EMBL" id="JANEYF010005956">
    <property type="protein sequence ID" value="KAJ8926276.1"/>
    <property type="molecule type" value="Genomic_DNA"/>
</dbReference>
<dbReference type="SUPFAM" id="SSF81321">
    <property type="entry name" value="Family A G protein-coupled receptor-like"/>
    <property type="match status" value="1"/>
</dbReference>
<keyword evidence="3" id="KW-0433">Leucine-rich repeat</keyword>
<dbReference type="Pfam" id="PF00001">
    <property type="entry name" value="7tm_1"/>
    <property type="match status" value="1"/>
</dbReference>
<feature type="domain" description="G-protein coupled receptors family 1 profile" evidence="9">
    <location>
        <begin position="1"/>
        <end position="85"/>
    </location>
</feature>
<evidence type="ECO:0000256" key="8">
    <source>
        <dbReference type="SAM" id="Phobius"/>
    </source>
</evidence>
<comment type="caution">
    <text evidence="10">The sequence shown here is derived from an EMBL/GenBank/DDBJ whole genome shotgun (WGS) entry which is preliminary data.</text>
</comment>
<comment type="similarity">
    <text evidence="2">Belongs to the G-protein coupled receptor 1 family.</text>
</comment>
<dbReference type="PANTHER" id="PTHR24372:SF80">
    <property type="entry name" value="FI21465P1-RELATED"/>
    <property type="match status" value="1"/>
</dbReference>
<dbReference type="GO" id="GO:0008528">
    <property type="term" value="F:G protein-coupled peptide receptor activity"/>
    <property type="evidence" value="ECO:0007669"/>
    <property type="project" value="TreeGrafter"/>
</dbReference>
<feature type="transmembrane region" description="Helical" evidence="8">
    <location>
        <begin position="41"/>
        <end position="60"/>
    </location>
</feature>
<dbReference type="PANTHER" id="PTHR24372">
    <property type="entry name" value="GLYCOPROTEIN HORMONE RECEPTOR"/>
    <property type="match status" value="1"/>
</dbReference>
<evidence type="ECO:0000313" key="10">
    <source>
        <dbReference type="EMBL" id="KAJ8926276.1"/>
    </source>
</evidence>
<sequence>MSFLSTLSCESSVLILSLVTWDRFISVTQPLARKQPSPKTAALTLLVLWCIAAIVSLAPLSHITKDYFGDEFYGSNGVCLSPAYS</sequence>
<keyword evidence="7 8" id="KW-0472">Membrane</keyword>
<keyword evidence="6 8" id="KW-1133">Transmembrane helix</keyword>
<protein>
    <recommendedName>
        <fullName evidence="9">G-protein coupled receptors family 1 profile domain-containing protein</fullName>
    </recommendedName>
</protein>
<dbReference type="GO" id="GO:0005886">
    <property type="term" value="C:plasma membrane"/>
    <property type="evidence" value="ECO:0007669"/>
    <property type="project" value="TreeGrafter"/>
</dbReference>
<evidence type="ECO:0000256" key="4">
    <source>
        <dbReference type="ARBA" id="ARBA00022692"/>
    </source>
</evidence>
<proteinExistence type="inferred from homology"/>
<dbReference type="PROSITE" id="PS00237">
    <property type="entry name" value="G_PROTEIN_RECEP_F1_1"/>
    <property type="match status" value="1"/>
</dbReference>
<dbReference type="GO" id="GO:0009755">
    <property type="term" value="P:hormone-mediated signaling pathway"/>
    <property type="evidence" value="ECO:0007669"/>
    <property type="project" value="TreeGrafter"/>
</dbReference>
<evidence type="ECO:0000313" key="11">
    <source>
        <dbReference type="Proteomes" id="UP001162156"/>
    </source>
</evidence>
<dbReference type="InterPro" id="IPR000276">
    <property type="entry name" value="GPCR_Rhodpsn"/>
</dbReference>
<evidence type="ECO:0000259" key="9">
    <source>
        <dbReference type="PROSITE" id="PS50262"/>
    </source>
</evidence>
<gene>
    <name evidence="10" type="ORF">NQ314_021368</name>
</gene>
<dbReference type="Proteomes" id="UP001162156">
    <property type="component" value="Unassembled WGS sequence"/>
</dbReference>
<accession>A0AAV8WKE8</accession>